<reference evidence="1 2" key="1">
    <citation type="journal article" date="2016" name="Nat. Commun.">
        <title>Ectomycorrhizal ecology is imprinted in the genome of the dominant symbiotic fungus Cenococcum geophilum.</title>
        <authorList>
            <consortium name="DOE Joint Genome Institute"/>
            <person name="Peter M."/>
            <person name="Kohler A."/>
            <person name="Ohm R.A."/>
            <person name="Kuo A."/>
            <person name="Krutzmann J."/>
            <person name="Morin E."/>
            <person name="Arend M."/>
            <person name="Barry K.W."/>
            <person name="Binder M."/>
            <person name="Choi C."/>
            <person name="Clum A."/>
            <person name="Copeland A."/>
            <person name="Grisel N."/>
            <person name="Haridas S."/>
            <person name="Kipfer T."/>
            <person name="LaButti K."/>
            <person name="Lindquist E."/>
            <person name="Lipzen A."/>
            <person name="Maire R."/>
            <person name="Meier B."/>
            <person name="Mihaltcheva S."/>
            <person name="Molinier V."/>
            <person name="Murat C."/>
            <person name="Poggeler S."/>
            <person name="Quandt C.A."/>
            <person name="Sperisen C."/>
            <person name="Tritt A."/>
            <person name="Tisserant E."/>
            <person name="Crous P.W."/>
            <person name="Henrissat B."/>
            <person name="Nehls U."/>
            <person name="Egli S."/>
            <person name="Spatafora J.W."/>
            <person name="Grigoriev I.V."/>
            <person name="Martin F.M."/>
        </authorList>
    </citation>
    <scope>NUCLEOTIDE SEQUENCE [LARGE SCALE GENOMIC DNA]</scope>
    <source>
        <strain evidence="1 2">CBS 459.81</strain>
    </source>
</reference>
<proteinExistence type="predicted"/>
<organism evidence="1 2">
    <name type="scientific">Lepidopterella palustris CBS 459.81</name>
    <dbReference type="NCBI Taxonomy" id="1314670"/>
    <lineage>
        <taxon>Eukaryota</taxon>
        <taxon>Fungi</taxon>
        <taxon>Dikarya</taxon>
        <taxon>Ascomycota</taxon>
        <taxon>Pezizomycotina</taxon>
        <taxon>Dothideomycetes</taxon>
        <taxon>Pleosporomycetidae</taxon>
        <taxon>Mytilinidiales</taxon>
        <taxon>Argynnaceae</taxon>
        <taxon>Lepidopterella</taxon>
    </lineage>
</organism>
<dbReference type="EMBL" id="KV744831">
    <property type="protein sequence ID" value="OCK84767.1"/>
    <property type="molecule type" value="Genomic_DNA"/>
</dbReference>
<accession>A0A8E2JJK4</accession>
<dbReference type="AlphaFoldDB" id="A0A8E2JJK4"/>
<gene>
    <name evidence="1" type="ORF">K432DRAFT_319778</name>
</gene>
<dbReference type="Proteomes" id="UP000250266">
    <property type="component" value="Unassembled WGS sequence"/>
</dbReference>
<evidence type="ECO:0000313" key="1">
    <source>
        <dbReference type="EMBL" id="OCK84767.1"/>
    </source>
</evidence>
<sequence>MKPQTLITSYILSTSALILRTEAAPQFNLTAISTAHNESRLECWSLNVAPKFGRGAVNFGIGSIDDAFIGILPPRTYSNSTISHAPTVQFTMVLSGLIHIRIPNSTLSQEKSEAWIHGGRYGIIIAADTAEKSKSGHIAEFPSADETVLAEFPVAGDSIPEHSLLYTGPCKMADLIGV</sequence>
<name>A0A8E2JJK4_9PEZI</name>
<evidence type="ECO:0008006" key="3">
    <source>
        <dbReference type="Google" id="ProtNLM"/>
    </source>
</evidence>
<evidence type="ECO:0000313" key="2">
    <source>
        <dbReference type="Proteomes" id="UP000250266"/>
    </source>
</evidence>
<protein>
    <recommendedName>
        <fullName evidence="3">Small secreted protein</fullName>
    </recommendedName>
</protein>
<keyword evidence="2" id="KW-1185">Reference proteome</keyword>
<dbReference type="OrthoDB" id="3223416at2759"/>